<feature type="transmembrane region" description="Helical" evidence="1">
    <location>
        <begin position="49"/>
        <end position="70"/>
    </location>
</feature>
<evidence type="ECO:0008006" key="4">
    <source>
        <dbReference type="Google" id="ProtNLM"/>
    </source>
</evidence>
<evidence type="ECO:0000256" key="1">
    <source>
        <dbReference type="SAM" id="Phobius"/>
    </source>
</evidence>
<keyword evidence="1" id="KW-0472">Membrane</keyword>
<keyword evidence="1" id="KW-0812">Transmembrane</keyword>
<feature type="transmembrane region" description="Helical" evidence="1">
    <location>
        <begin position="182"/>
        <end position="205"/>
    </location>
</feature>
<dbReference type="RefSeq" id="WP_147782016.1">
    <property type="nucleotide sequence ID" value="NZ_VRMG01000003.1"/>
</dbReference>
<accession>A0A5C8UXR5</accession>
<proteinExistence type="predicted"/>
<protein>
    <recommendedName>
        <fullName evidence="4">PH domain-containing protein</fullName>
    </recommendedName>
</protein>
<keyword evidence="3" id="KW-1185">Reference proteome</keyword>
<evidence type="ECO:0000313" key="2">
    <source>
        <dbReference type="EMBL" id="TXN32469.1"/>
    </source>
</evidence>
<keyword evidence="1" id="KW-1133">Transmembrane helix</keyword>
<dbReference type="EMBL" id="VRMG01000003">
    <property type="protein sequence ID" value="TXN32469.1"/>
    <property type="molecule type" value="Genomic_DNA"/>
</dbReference>
<feature type="transmembrane region" description="Helical" evidence="1">
    <location>
        <begin position="20"/>
        <end position="43"/>
    </location>
</feature>
<organism evidence="2 3">
    <name type="scientific">Lacisediminihabitans profunda</name>
    <dbReference type="NCBI Taxonomy" id="2594790"/>
    <lineage>
        <taxon>Bacteria</taxon>
        <taxon>Bacillati</taxon>
        <taxon>Actinomycetota</taxon>
        <taxon>Actinomycetes</taxon>
        <taxon>Micrococcales</taxon>
        <taxon>Microbacteriaceae</taxon>
        <taxon>Lacisediminihabitans</taxon>
    </lineage>
</organism>
<gene>
    <name evidence="2" type="ORF">FVP33_02365</name>
</gene>
<comment type="caution">
    <text evidence="2">The sequence shown here is derived from an EMBL/GenBank/DDBJ whole genome shotgun (WGS) entry which is preliminary data.</text>
</comment>
<reference evidence="2 3" key="1">
    <citation type="submission" date="2019-08" db="EMBL/GenBank/DDBJ databases">
        <title>Bacterial whole genome sequence for Glaciihabitans sp. CHu50b-6-2.</title>
        <authorList>
            <person name="Jin L."/>
        </authorList>
    </citation>
    <scope>NUCLEOTIDE SEQUENCE [LARGE SCALE GENOMIC DNA]</scope>
    <source>
        <strain evidence="2 3">CHu50b-6-2</strain>
    </source>
</reference>
<name>A0A5C8UXR5_9MICO</name>
<dbReference type="Proteomes" id="UP000321379">
    <property type="component" value="Unassembled WGS sequence"/>
</dbReference>
<sequence>MTTETRALELRVRVRPKSGIVRSGLLILLIVPLPIFGSLALLSAQNGPWPFAAFGEALCLLLCWLGLALYRRVFIGVTSKSIEERGLLGRHTSHRTADVATIVLAHTFGASSADTLPQLIVRDRAGTRMLRMRGLYWTEESMLAVANAIGEEVQVVKEPMTSAEFFARYPGSAYWFENRRGLAIAALAAALLVCVGVVLGLMQLLGLPIDS</sequence>
<dbReference type="AlphaFoldDB" id="A0A5C8UXR5"/>
<evidence type="ECO:0000313" key="3">
    <source>
        <dbReference type="Proteomes" id="UP000321379"/>
    </source>
</evidence>